<keyword evidence="4" id="KW-1185">Reference proteome</keyword>
<dbReference type="InterPro" id="IPR027417">
    <property type="entry name" value="P-loop_NTPase"/>
</dbReference>
<evidence type="ECO:0000259" key="2">
    <source>
        <dbReference type="Pfam" id="PF00350"/>
    </source>
</evidence>
<dbReference type="AlphaFoldDB" id="A0A6F8XT66"/>
<dbReference type="Gene3D" id="3.40.50.300">
    <property type="entry name" value="P-loop containing nucleotide triphosphate hydrolases"/>
    <property type="match status" value="1"/>
</dbReference>
<feature type="coiled-coil region" evidence="1">
    <location>
        <begin position="323"/>
        <end position="350"/>
    </location>
</feature>
<feature type="domain" description="Dynamin N-terminal" evidence="2">
    <location>
        <begin position="51"/>
        <end position="212"/>
    </location>
</feature>
<dbReference type="Pfam" id="PF00350">
    <property type="entry name" value="Dynamin_N"/>
    <property type="match status" value="1"/>
</dbReference>
<protein>
    <submittedName>
        <fullName evidence="3">Dynamin</fullName>
    </submittedName>
</protein>
<dbReference type="InterPro" id="IPR045063">
    <property type="entry name" value="Dynamin_N"/>
</dbReference>
<dbReference type="PANTHER" id="PTHR43681:SF1">
    <property type="entry name" value="SARCALUMENIN"/>
    <property type="match status" value="1"/>
</dbReference>
<keyword evidence="1" id="KW-0175">Coiled coil</keyword>
<gene>
    <name evidence="3" type="ORF">Pflav_033510</name>
</gene>
<organism evidence="3 4">
    <name type="scientific">Phytohabitans flavus</name>
    <dbReference type="NCBI Taxonomy" id="1076124"/>
    <lineage>
        <taxon>Bacteria</taxon>
        <taxon>Bacillati</taxon>
        <taxon>Actinomycetota</taxon>
        <taxon>Actinomycetes</taxon>
        <taxon>Micromonosporales</taxon>
        <taxon>Micromonosporaceae</taxon>
    </lineage>
</organism>
<dbReference type="PANTHER" id="PTHR43681">
    <property type="entry name" value="TRANSMEMBRANE GTPASE FZO"/>
    <property type="match status" value="1"/>
</dbReference>
<name>A0A6F8XT66_9ACTN</name>
<dbReference type="KEGG" id="pfla:Pflav_033510"/>
<reference evidence="3 4" key="1">
    <citation type="submission" date="2020-03" db="EMBL/GenBank/DDBJ databases">
        <title>Whole genome shotgun sequence of Phytohabitans flavus NBRC 107702.</title>
        <authorList>
            <person name="Komaki H."/>
            <person name="Tamura T."/>
        </authorList>
    </citation>
    <scope>NUCLEOTIDE SEQUENCE [LARGE SCALE GENOMIC DNA]</scope>
    <source>
        <strain evidence="3 4">NBRC 107702</strain>
    </source>
</reference>
<evidence type="ECO:0000313" key="3">
    <source>
        <dbReference type="EMBL" id="BCB76941.1"/>
    </source>
</evidence>
<evidence type="ECO:0000256" key="1">
    <source>
        <dbReference type="SAM" id="Coils"/>
    </source>
</evidence>
<dbReference type="InterPro" id="IPR051943">
    <property type="entry name" value="TRAFAC_Dynamin-like_GTPase"/>
</dbReference>
<dbReference type="EMBL" id="AP022870">
    <property type="protein sequence ID" value="BCB76941.1"/>
    <property type="molecule type" value="Genomic_DNA"/>
</dbReference>
<dbReference type="RefSeq" id="WP_173036866.1">
    <property type="nucleotide sequence ID" value="NZ_AP022870.1"/>
</dbReference>
<accession>A0A6F8XT66</accession>
<reference evidence="3 4" key="2">
    <citation type="submission" date="2020-03" db="EMBL/GenBank/DDBJ databases">
        <authorList>
            <person name="Ichikawa N."/>
            <person name="Kimura A."/>
            <person name="Kitahashi Y."/>
            <person name="Uohara A."/>
        </authorList>
    </citation>
    <scope>NUCLEOTIDE SEQUENCE [LARGE SCALE GENOMIC DNA]</scope>
    <source>
        <strain evidence="3 4">NBRC 107702</strain>
    </source>
</reference>
<dbReference type="SUPFAM" id="SSF52540">
    <property type="entry name" value="P-loop containing nucleoside triphosphate hydrolases"/>
    <property type="match status" value="1"/>
</dbReference>
<proteinExistence type="predicted"/>
<dbReference type="Proteomes" id="UP000502508">
    <property type="component" value="Chromosome"/>
</dbReference>
<evidence type="ECO:0000313" key="4">
    <source>
        <dbReference type="Proteomes" id="UP000502508"/>
    </source>
</evidence>
<sequence length="626" mass="67338">MSTAVEAPSIVQRVLGHANDVHALAKRYGRDDLAAVLAAEAGRWTEATATIVVAGAQKRGKSRLVNAVVERPDLVPVDVDIATHTYLSMRRGPSLTATVQRREGGEVVSLPVEPDEIADYASAAGDPTRMRDVVGVEITVDHPVLDGVRLVDTPGVDSLTLGHRHTTVAMLREADALLFVLSAQDQPVLRHELEFLAEAAQGIRAIAFVLTKVEDSSSWQGLLEENKRRLAAFAAGLPDGAGERLLNAPWIPVSAKLADASSARRAAGATARADELWTRSGMERLVGYLRACAAGRELARCGRVLSGTVSVLRALAVAQEDRRAAASQDAETVKAKLAEVEATLQEVSQRARERHRLAVDNQFLGREVATLVRQRLDEARRPYDAAVAELTTPTKVDRFLAELPDSVERSLEAVWSTLTAEVQDRVTAVLTDFLAAMGLDPIDIDLAKLQMPPAVRARLDLGTAPTNARFDMLREGVPGLAIAASLTSLLLPLTGPFAFVVGPAVALGVTHRRHQWERAGRSQNGVRRALAEAFAGGGAEMTMTLERAIARWRGEAEQAVDAALAAQRREQERRRTELVALSARDEAARKEAVRVAGERLAALARHTARAEALSTEVGAEVDRLAG</sequence>